<gene>
    <name evidence="1" type="ORF">CAMGR0001_1288</name>
</gene>
<evidence type="ECO:0000313" key="2">
    <source>
        <dbReference type="Proteomes" id="UP000005709"/>
    </source>
</evidence>
<evidence type="ECO:0000313" key="1">
    <source>
        <dbReference type="EMBL" id="EEV16994.1"/>
    </source>
</evidence>
<organism evidence="1 2">
    <name type="scientific">Campylobacter gracilis RM3268</name>
    <dbReference type="NCBI Taxonomy" id="553220"/>
    <lineage>
        <taxon>Bacteria</taxon>
        <taxon>Pseudomonadati</taxon>
        <taxon>Campylobacterota</taxon>
        <taxon>Epsilonproteobacteria</taxon>
        <taxon>Campylobacterales</taxon>
        <taxon>Campylobacteraceae</taxon>
        <taxon>Campylobacter</taxon>
    </lineage>
</organism>
<comment type="caution">
    <text evidence="1">The sequence shown here is derived from an EMBL/GenBank/DDBJ whole genome shotgun (WGS) entry which is preliminary data.</text>
</comment>
<reference evidence="1 2" key="1">
    <citation type="submission" date="2009-07" db="EMBL/GenBank/DDBJ databases">
        <authorList>
            <person name="Madupu R."/>
            <person name="Sebastian Y."/>
            <person name="Durkin A.S."/>
            <person name="Torralba M."/>
            <person name="Methe B."/>
            <person name="Sutton G.G."/>
            <person name="Strausberg R.L."/>
            <person name="Nelson K.E."/>
        </authorList>
    </citation>
    <scope>NUCLEOTIDE SEQUENCE [LARGE SCALE GENOMIC DNA]</scope>
    <source>
        <strain evidence="1 2">RM3268</strain>
    </source>
</reference>
<protein>
    <submittedName>
        <fullName evidence="1">Uncharacterized protein</fullName>
    </submittedName>
</protein>
<dbReference type="AlphaFoldDB" id="C8PJ89"/>
<accession>C8PJ89</accession>
<dbReference type="EMBL" id="ACYG01000027">
    <property type="protein sequence ID" value="EEV16994.1"/>
    <property type="molecule type" value="Genomic_DNA"/>
</dbReference>
<keyword evidence="2" id="KW-1185">Reference proteome</keyword>
<dbReference type="Proteomes" id="UP000005709">
    <property type="component" value="Unassembled WGS sequence"/>
</dbReference>
<proteinExistence type="predicted"/>
<name>C8PJ89_9BACT</name>
<sequence>MKFKILNRAGILCVAMEFKILDRTKFYASKFKKLKMRGKVPRRILIISC</sequence>